<organism evidence="2 3">
    <name type="scientific">Pseudolactococcus hodotermopsidis</name>
    <dbReference type="NCBI Taxonomy" id="2709157"/>
    <lineage>
        <taxon>Bacteria</taxon>
        <taxon>Bacillati</taxon>
        <taxon>Bacillota</taxon>
        <taxon>Bacilli</taxon>
        <taxon>Lactobacillales</taxon>
        <taxon>Streptococcaceae</taxon>
        <taxon>Pseudolactococcus</taxon>
    </lineage>
</organism>
<keyword evidence="3" id="KW-1185">Reference proteome</keyword>
<gene>
    <name evidence="2" type="ORF">Hs30E_02520</name>
</gene>
<name>A0A6A0BB66_9LACT</name>
<comment type="caution">
    <text evidence="2">The sequence shown here is derived from an EMBL/GenBank/DDBJ whole genome shotgun (WGS) entry which is preliminary data.</text>
</comment>
<feature type="region of interest" description="Disordered" evidence="1">
    <location>
        <begin position="56"/>
        <end position="92"/>
    </location>
</feature>
<evidence type="ECO:0000256" key="1">
    <source>
        <dbReference type="SAM" id="MobiDB-lite"/>
    </source>
</evidence>
<reference evidence="2 3" key="1">
    <citation type="submission" date="2020-02" db="EMBL/GenBank/DDBJ databases">
        <title>Draft genome sequence of Lactococcus sp. Hs30E4-3.</title>
        <authorList>
            <person name="Noda S."/>
            <person name="Yuki M."/>
            <person name="Ohkuma M."/>
        </authorList>
    </citation>
    <scope>NUCLEOTIDE SEQUENCE [LARGE SCALE GENOMIC DNA]</scope>
    <source>
        <strain evidence="2 3">Hs30E4-3</strain>
    </source>
</reference>
<dbReference type="AlphaFoldDB" id="A0A6A0BB66"/>
<accession>A0A6A0BB66</accession>
<proteinExistence type="predicted"/>
<evidence type="ECO:0000313" key="2">
    <source>
        <dbReference type="EMBL" id="GFH41701.1"/>
    </source>
</evidence>
<dbReference type="EMBL" id="BLLI01000004">
    <property type="protein sequence ID" value="GFH41701.1"/>
    <property type="molecule type" value="Genomic_DNA"/>
</dbReference>
<dbReference type="Proteomes" id="UP000480303">
    <property type="component" value="Unassembled WGS sequence"/>
</dbReference>
<sequence>MMQALKKFLTKKRLRNIGTILVVFSLGFGSGLLAKSQVKSKIPERIKRQTFDVQLPSGNDSRNFRTIRPDVESGPTADLADKLTAGTETGTF</sequence>
<protein>
    <submittedName>
        <fullName evidence="2">Uncharacterized protein</fullName>
    </submittedName>
</protein>
<evidence type="ECO:0000313" key="3">
    <source>
        <dbReference type="Proteomes" id="UP000480303"/>
    </source>
</evidence>
<dbReference type="RefSeq" id="WP_172207395.1">
    <property type="nucleotide sequence ID" value="NZ_BLLI01000004.1"/>
</dbReference>